<organism evidence="1 2">
    <name type="scientific">Pseudomonas aeruginosa</name>
    <dbReference type="NCBI Taxonomy" id="287"/>
    <lineage>
        <taxon>Bacteria</taxon>
        <taxon>Pseudomonadati</taxon>
        <taxon>Pseudomonadota</taxon>
        <taxon>Gammaproteobacteria</taxon>
        <taxon>Pseudomonadales</taxon>
        <taxon>Pseudomonadaceae</taxon>
        <taxon>Pseudomonas</taxon>
    </lineage>
</organism>
<accession>A0A367LVR0</accession>
<protein>
    <submittedName>
        <fullName evidence="1">Transporter</fullName>
    </submittedName>
</protein>
<dbReference type="EMBL" id="QORE01003264">
    <property type="protein sequence ID" value="RCI69254.1"/>
    <property type="molecule type" value="Genomic_DNA"/>
</dbReference>
<reference evidence="1 2" key="1">
    <citation type="submission" date="2018-07" db="EMBL/GenBank/DDBJ databases">
        <title>Mechanisms of high-level aminoglycoside resistance among Gram-negative pathogens in Brazil.</title>
        <authorList>
            <person name="Ballaben A.S."/>
            <person name="Darini A.L.C."/>
            <person name="Doi Y."/>
        </authorList>
    </citation>
    <scope>NUCLEOTIDE SEQUENCE [LARGE SCALE GENOMIC DNA]</scope>
    <source>
        <strain evidence="1 2">B2-305</strain>
    </source>
</reference>
<dbReference type="SUPFAM" id="SSF53474">
    <property type="entry name" value="alpha/beta-Hydrolases"/>
    <property type="match status" value="1"/>
</dbReference>
<dbReference type="RefSeq" id="WP_435053001.1">
    <property type="nucleotide sequence ID" value="NZ_JARUOO010000358.1"/>
</dbReference>
<dbReference type="Proteomes" id="UP000253594">
    <property type="component" value="Unassembled WGS sequence"/>
</dbReference>
<dbReference type="AlphaFoldDB" id="A0A367LVR0"/>
<comment type="caution">
    <text evidence="1">The sequence shown here is derived from an EMBL/GenBank/DDBJ whole genome shotgun (WGS) entry which is preliminary data.</text>
</comment>
<sequence length="49" mass="5142">VPLAAAEALLEWLPDVEVSTLAASHGLPLECPDEVAGAILRFLREGDDA</sequence>
<dbReference type="Gene3D" id="3.40.50.1820">
    <property type="entry name" value="alpha/beta hydrolase"/>
    <property type="match status" value="1"/>
</dbReference>
<name>A0A367LVR0_PSEAI</name>
<dbReference type="InterPro" id="IPR029058">
    <property type="entry name" value="AB_hydrolase_fold"/>
</dbReference>
<evidence type="ECO:0000313" key="1">
    <source>
        <dbReference type="EMBL" id="RCI69254.1"/>
    </source>
</evidence>
<evidence type="ECO:0000313" key="2">
    <source>
        <dbReference type="Proteomes" id="UP000253594"/>
    </source>
</evidence>
<gene>
    <name evidence="1" type="ORF">DT376_40930</name>
</gene>
<proteinExistence type="predicted"/>
<feature type="non-terminal residue" evidence="1">
    <location>
        <position position="1"/>
    </location>
</feature>